<dbReference type="PANTHER" id="PTHR13284:SF4">
    <property type="entry name" value="C2H2-TYPE DOMAIN-CONTAINING PROTEIN"/>
    <property type="match status" value="1"/>
</dbReference>
<feature type="compositionally biased region" description="Low complexity" evidence="1">
    <location>
        <begin position="79"/>
        <end position="88"/>
    </location>
</feature>
<feature type="compositionally biased region" description="Basic and acidic residues" evidence="1">
    <location>
        <begin position="398"/>
        <end position="407"/>
    </location>
</feature>
<name>A0A6J8AXE9_MYTCO</name>
<sequence>MAQSVNFTMEPQGNDHAAGLSANAAVFIPRNYGPPIGTAPIQTIPTYMTNCFPFVQPDFNGNRLGGNHGNWSRQHRPNRFGNRNNSGHHGNRFPTPNKFSEPPLFPFTSPPPQDPYFNQFIPPPNNFLINNMTSLPVMPSDGESGFENDINSNNFSSNSRRRRNQRDKNSNNINNIWRSNESIGTDDSGRKTDSSNRQRRRTNSGKKGGSKKDSPRAPVLVLYEREIQTDFSENFAYKTLEEHPSSLYRKSHRKNMRQNDNRERDINSDSGYSSPLHKRNQITIGTQSDSTQSSKLTSNSIQSDDPSIVHAATVPQQKFSYAFIAQKEPSPRPVINQDNQRSVENVRTGQQKSSNNQNKGKPSSGNHGNRSHDSQLASRNTSNTYDLNNQHINKHANKKSEVSDKFQGDIQTKRNQVRKTGQTNSDEETRGFSRKGTNSLDENDYGFSRTKNLRLDKQGERKQSHESNFNKNILKEGKTNENGQNLENEFIGNEAAGESGAQGKKKRRRRRKRKKKSTDDPADSQDEADLEPKQEVELHFEDVEEFPDLSSAKALSNKSSGVGISYSAILQTVPVSRPSTVERNKTSSSEDSPRKDNSSLEDKGTRASRRRRKRKDILNTAAENELAEIGLEQQILKEQCLKTQGQKSHKDEKGQTPGILKVNPKAQNSGKKSKQNVSLDLGAVIDALEQKKTISLTSGARTEQKVKTEQPKNKEEQKSKGSHNVLDASAPIKRGKERETPKAKKPSPLKKVILKEREEKKHLKMLEGTESGSTEAAVGIGVVSAESDLSQDAMSTKSSIDYTGTPGSANLSPVSQTSPISMSPLSPGTSPLRSEVNSPIAGAVGKDVVKKIHSRRFREYCNQVLDKDIDECATTLLQDLVRFQDRMYHKDPSKAKLKRRLVLGLREVAKHLKLRKIKCVIISPNLEKIQSKGGLDDALNNILTLCNEQNVPFVFALGRRALGRACAKMVPVSVVGIFNYSGSEENFKQLIDLTAKARESYGEMVAAIEIEIKEYPMKKQQPTIPHVFAHMGHSRTPSGASVLSFTSSILSEPISENYPHSEPETDSKGYEIVKDDALIKQGLPTDSSGYQTQMRIIHSNTKGNDDDGNEADNEEEGDRINKNSLRKSDENLSLDVSALPHIDSIHSGPHDLNTEILSQHSGRTLENCEAMSTHSSRTLGDGSSTILADFGDRSKHGTPKSTESPSNTLQRGKVVDEERIQHWVDETSSRLENLALEEESYEDSTDEMTESDESDEKYNFEMHNEDNKKSSLIVLLKNPIWRILIPLSENSNMADCKINKASTDISTCDAIKSSDQQNDISDCDKTKDLTSNRDTNLDKNTTAPTNVEIHFD</sequence>
<organism evidence="3 4">
    <name type="scientific">Mytilus coruscus</name>
    <name type="common">Sea mussel</name>
    <dbReference type="NCBI Taxonomy" id="42192"/>
    <lineage>
        <taxon>Eukaryota</taxon>
        <taxon>Metazoa</taxon>
        <taxon>Spiralia</taxon>
        <taxon>Lophotrochozoa</taxon>
        <taxon>Mollusca</taxon>
        <taxon>Bivalvia</taxon>
        <taxon>Autobranchia</taxon>
        <taxon>Pteriomorphia</taxon>
        <taxon>Mytilida</taxon>
        <taxon>Mytiloidea</taxon>
        <taxon>Mytilidae</taxon>
        <taxon>Mytilinae</taxon>
        <taxon>Mytilus</taxon>
    </lineage>
</organism>
<feature type="compositionally biased region" description="Basic and acidic residues" evidence="1">
    <location>
        <begin position="187"/>
        <end position="196"/>
    </location>
</feature>
<feature type="region of interest" description="Disordered" evidence="1">
    <location>
        <begin position="794"/>
        <end position="837"/>
    </location>
</feature>
<dbReference type="GO" id="GO:0005739">
    <property type="term" value="C:mitochondrion"/>
    <property type="evidence" value="ECO:0007669"/>
    <property type="project" value="TreeGrafter"/>
</dbReference>
<dbReference type="InterPro" id="IPR029064">
    <property type="entry name" value="Ribosomal_eL30-like_sf"/>
</dbReference>
<accession>A0A6J8AXE9</accession>
<evidence type="ECO:0000313" key="3">
    <source>
        <dbReference type="EMBL" id="CAC5375742.1"/>
    </source>
</evidence>
<dbReference type="Gene3D" id="3.30.1330.30">
    <property type="match status" value="1"/>
</dbReference>
<feature type="region of interest" description="Disordered" evidence="1">
    <location>
        <begin position="139"/>
        <end position="218"/>
    </location>
</feature>
<feature type="compositionally biased region" description="Polar residues" evidence="1">
    <location>
        <begin position="281"/>
        <end position="304"/>
    </location>
</feature>
<feature type="region of interest" description="Disordered" evidence="1">
    <location>
        <begin position="1188"/>
        <end position="1210"/>
    </location>
</feature>
<proteinExistence type="predicted"/>
<feature type="region of interest" description="Disordered" evidence="1">
    <location>
        <begin position="690"/>
        <end position="749"/>
    </location>
</feature>
<feature type="region of interest" description="Disordered" evidence="1">
    <location>
        <begin position="67"/>
        <end position="112"/>
    </location>
</feature>
<feature type="compositionally biased region" description="Basic residues" evidence="1">
    <location>
        <begin position="503"/>
        <end position="516"/>
    </location>
</feature>
<dbReference type="GO" id="GO:0035368">
    <property type="term" value="F:selenocysteine insertion sequence binding"/>
    <property type="evidence" value="ECO:0007669"/>
    <property type="project" value="InterPro"/>
</dbReference>
<dbReference type="GO" id="GO:1990904">
    <property type="term" value="C:ribonucleoprotein complex"/>
    <property type="evidence" value="ECO:0007669"/>
    <property type="project" value="TreeGrafter"/>
</dbReference>
<dbReference type="EMBL" id="CACVKT020002156">
    <property type="protein sequence ID" value="CAC5375742.1"/>
    <property type="molecule type" value="Genomic_DNA"/>
</dbReference>
<feature type="compositionally biased region" description="Polar residues" evidence="1">
    <location>
        <begin position="665"/>
        <end position="677"/>
    </location>
</feature>
<feature type="compositionally biased region" description="Polar residues" evidence="1">
    <location>
        <begin position="568"/>
        <end position="579"/>
    </location>
</feature>
<dbReference type="OrthoDB" id="263617at2759"/>
<feature type="region of interest" description="Disordered" evidence="1">
    <location>
        <begin position="246"/>
        <end position="304"/>
    </location>
</feature>
<dbReference type="SUPFAM" id="SSF55315">
    <property type="entry name" value="L30e-like"/>
    <property type="match status" value="1"/>
</dbReference>
<dbReference type="InterPro" id="IPR004038">
    <property type="entry name" value="Ribosomal_eL8/eL30/eS12/Gad45"/>
</dbReference>
<feature type="region of interest" description="Disordered" evidence="1">
    <location>
        <begin position="1099"/>
        <end position="1126"/>
    </location>
</feature>
<feature type="region of interest" description="Disordered" evidence="1">
    <location>
        <begin position="329"/>
        <end position="544"/>
    </location>
</feature>
<feature type="compositionally biased region" description="Polar residues" evidence="1">
    <location>
        <begin position="1199"/>
        <end position="1210"/>
    </location>
</feature>
<evidence type="ECO:0000259" key="2">
    <source>
        <dbReference type="Pfam" id="PF01248"/>
    </source>
</evidence>
<feature type="compositionally biased region" description="Basic residues" evidence="1">
    <location>
        <begin position="606"/>
        <end position="615"/>
    </location>
</feature>
<feature type="region of interest" description="Disordered" evidence="1">
    <location>
        <begin position="568"/>
        <end position="616"/>
    </location>
</feature>
<feature type="compositionally biased region" description="Pro residues" evidence="1">
    <location>
        <begin position="103"/>
        <end position="112"/>
    </location>
</feature>
<feature type="compositionally biased region" description="Basic and acidic residues" evidence="1">
    <location>
        <begin position="1328"/>
        <end position="1337"/>
    </location>
</feature>
<dbReference type="Pfam" id="PF01248">
    <property type="entry name" value="Ribosomal_L7Ae"/>
    <property type="match status" value="1"/>
</dbReference>
<dbReference type="FunFam" id="3.30.1330.30:FF:000004">
    <property type="entry name" value="selenocysteine insertion sequence-binding protein 2"/>
    <property type="match status" value="1"/>
</dbReference>
<feature type="compositionally biased region" description="Acidic residues" evidence="1">
    <location>
        <begin position="1106"/>
        <end position="1117"/>
    </location>
</feature>
<feature type="domain" description="Ribosomal protein eL8/eL30/eS12/Gadd45" evidence="2">
    <location>
        <begin position="890"/>
        <end position="984"/>
    </location>
</feature>
<dbReference type="PANTHER" id="PTHR13284">
    <property type="entry name" value="GH01354P"/>
    <property type="match status" value="1"/>
</dbReference>
<dbReference type="GO" id="GO:0001514">
    <property type="term" value="P:selenocysteine incorporation"/>
    <property type="evidence" value="ECO:0007669"/>
    <property type="project" value="UniProtKB-ARBA"/>
</dbReference>
<protein>
    <submittedName>
        <fullName evidence="3">Selenocysteine insertion sequence-binding protein 2,Selenocysteine insertion sequence-binding protein 2-like</fullName>
    </submittedName>
</protein>
<feature type="compositionally biased region" description="Polar residues" evidence="1">
    <location>
        <begin position="409"/>
        <end position="424"/>
    </location>
</feature>
<feature type="compositionally biased region" description="Basic and acidic residues" evidence="1">
    <location>
        <begin position="591"/>
        <end position="605"/>
    </location>
</feature>
<feature type="region of interest" description="Disordered" evidence="1">
    <location>
        <begin position="642"/>
        <end position="677"/>
    </location>
</feature>
<evidence type="ECO:0000256" key="1">
    <source>
        <dbReference type="SAM" id="MobiDB-lite"/>
    </source>
</evidence>
<dbReference type="InterPro" id="IPR040051">
    <property type="entry name" value="SECISBP2"/>
</dbReference>
<feature type="compositionally biased region" description="Basic and acidic residues" evidence="1">
    <location>
        <begin position="257"/>
        <end position="267"/>
    </location>
</feature>
<reference evidence="3 4" key="1">
    <citation type="submission" date="2020-06" db="EMBL/GenBank/DDBJ databases">
        <authorList>
            <person name="Li R."/>
            <person name="Bekaert M."/>
        </authorList>
    </citation>
    <scope>NUCLEOTIDE SEQUENCE [LARGE SCALE GENOMIC DNA]</scope>
    <source>
        <strain evidence="4">wild</strain>
    </source>
</reference>
<dbReference type="GO" id="GO:0003730">
    <property type="term" value="F:mRNA 3'-UTR binding"/>
    <property type="evidence" value="ECO:0007669"/>
    <property type="project" value="TreeGrafter"/>
</dbReference>
<feature type="compositionally biased region" description="Basic and acidic residues" evidence="1">
    <location>
        <begin position="702"/>
        <end position="719"/>
    </location>
</feature>
<keyword evidence="4" id="KW-1185">Reference proteome</keyword>
<feature type="compositionally biased region" description="Acidic residues" evidence="1">
    <location>
        <begin position="520"/>
        <end position="529"/>
    </location>
</feature>
<feature type="region of interest" description="Disordered" evidence="1">
    <location>
        <begin position="1328"/>
        <end position="1352"/>
    </location>
</feature>
<feature type="compositionally biased region" description="Polar residues" evidence="1">
    <location>
        <begin position="336"/>
        <end position="391"/>
    </location>
</feature>
<feature type="compositionally biased region" description="Low complexity" evidence="1">
    <location>
        <begin position="170"/>
        <end position="183"/>
    </location>
</feature>
<dbReference type="GO" id="GO:0043021">
    <property type="term" value="F:ribonucleoprotein complex binding"/>
    <property type="evidence" value="ECO:0007669"/>
    <property type="project" value="TreeGrafter"/>
</dbReference>
<gene>
    <name evidence="3" type="ORF">MCOR_12634</name>
</gene>
<evidence type="ECO:0000313" key="4">
    <source>
        <dbReference type="Proteomes" id="UP000507470"/>
    </source>
</evidence>
<dbReference type="Proteomes" id="UP000507470">
    <property type="component" value="Unassembled WGS sequence"/>
</dbReference>
<feature type="compositionally biased region" description="Basic and acidic residues" evidence="1">
    <location>
        <begin position="453"/>
        <end position="465"/>
    </location>
</feature>
<feature type="compositionally biased region" description="Basic and acidic residues" evidence="1">
    <location>
        <begin position="530"/>
        <end position="541"/>
    </location>
</feature>